<keyword evidence="6" id="KW-1185">Reference proteome</keyword>
<dbReference type="Gene3D" id="1.20.200.10">
    <property type="entry name" value="Fumarase/aspartase (Central domain)"/>
    <property type="match status" value="1"/>
</dbReference>
<dbReference type="SUPFAM" id="SSF48557">
    <property type="entry name" value="L-aspartase-like"/>
    <property type="match status" value="1"/>
</dbReference>
<name>A0A084JKY9_9FIRM</name>
<dbReference type="STRING" id="29354.IO98_13055"/>
<comment type="caution">
    <text evidence="5">The sequence shown here is derived from an EMBL/GenBank/DDBJ whole genome shotgun (WGS) entry which is preliminary data.</text>
</comment>
<protein>
    <submittedName>
        <fullName evidence="5">Adenylosuccinate lyase</fullName>
    </submittedName>
</protein>
<dbReference type="PRINTS" id="PR00145">
    <property type="entry name" value="ARGSUCLYASE"/>
</dbReference>
<organism evidence="5 6">
    <name type="scientific">Lacrimispora celerecrescens</name>
    <dbReference type="NCBI Taxonomy" id="29354"/>
    <lineage>
        <taxon>Bacteria</taxon>
        <taxon>Bacillati</taxon>
        <taxon>Bacillota</taxon>
        <taxon>Clostridia</taxon>
        <taxon>Lachnospirales</taxon>
        <taxon>Lachnospiraceae</taxon>
        <taxon>Lacrimispora</taxon>
    </lineage>
</organism>
<proteinExistence type="predicted"/>
<evidence type="ECO:0000256" key="3">
    <source>
        <dbReference type="SAM" id="MobiDB-lite"/>
    </source>
</evidence>
<evidence type="ECO:0000256" key="2">
    <source>
        <dbReference type="ARBA" id="ARBA00023239"/>
    </source>
</evidence>
<dbReference type="GO" id="GO:0008652">
    <property type="term" value="P:amino acid biosynthetic process"/>
    <property type="evidence" value="ECO:0007669"/>
    <property type="project" value="UniProtKB-KW"/>
</dbReference>
<dbReference type="InterPro" id="IPR008948">
    <property type="entry name" value="L-Aspartase-like"/>
</dbReference>
<gene>
    <name evidence="5" type="ORF">IO98_13055</name>
</gene>
<keyword evidence="1" id="KW-0028">Amino-acid biosynthesis</keyword>
<dbReference type="GO" id="GO:0005829">
    <property type="term" value="C:cytosol"/>
    <property type="evidence" value="ECO:0007669"/>
    <property type="project" value="TreeGrafter"/>
</dbReference>
<dbReference type="Proteomes" id="UP000028525">
    <property type="component" value="Unassembled WGS sequence"/>
</dbReference>
<dbReference type="Pfam" id="PF00206">
    <property type="entry name" value="Lyase_1"/>
    <property type="match status" value="1"/>
</dbReference>
<dbReference type="GO" id="GO:0070626">
    <property type="term" value="F:(S)-2-(5-amino-1-(5-phospho-D-ribosyl)imidazole-4-carboxamido) succinate lyase (fumarate-forming) activity"/>
    <property type="evidence" value="ECO:0007669"/>
    <property type="project" value="TreeGrafter"/>
</dbReference>
<dbReference type="PRINTS" id="PR00149">
    <property type="entry name" value="FUMRATELYASE"/>
</dbReference>
<dbReference type="PANTHER" id="PTHR43172:SF1">
    <property type="entry name" value="ADENYLOSUCCINATE LYASE"/>
    <property type="match status" value="1"/>
</dbReference>
<dbReference type="Pfam" id="PF10397">
    <property type="entry name" value="ADSL_C"/>
    <property type="match status" value="1"/>
</dbReference>
<dbReference type="PROSITE" id="PS00163">
    <property type="entry name" value="FUMARATE_LYASES"/>
    <property type="match status" value="1"/>
</dbReference>
<dbReference type="OrthoDB" id="9768878at2"/>
<dbReference type="CDD" id="cd01597">
    <property type="entry name" value="pCLME"/>
    <property type="match status" value="1"/>
</dbReference>
<dbReference type="Gene3D" id="1.10.275.10">
    <property type="entry name" value="Fumarase/aspartase (N-terminal domain)"/>
    <property type="match status" value="1"/>
</dbReference>
<dbReference type="EMBL" id="JPME01000015">
    <property type="protein sequence ID" value="KEZ89623.1"/>
    <property type="molecule type" value="Genomic_DNA"/>
</dbReference>
<dbReference type="InterPro" id="IPR019468">
    <property type="entry name" value="AdenyloSucc_lyase_C"/>
</dbReference>
<dbReference type="InterPro" id="IPR024083">
    <property type="entry name" value="Fumarase/histidase_N"/>
</dbReference>
<dbReference type="AlphaFoldDB" id="A0A084JKY9"/>
<dbReference type="RefSeq" id="WP_038281612.1">
    <property type="nucleotide sequence ID" value="NZ_JPME01000015.1"/>
</dbReference>
<evidence type="ECO:0000259" key="4">
    <source>
        <dbReference type="SMART" id="SM00998"/>
    </source>
</evidence>
<feature type="region of interest" description="Disordered" evidence="3">
    <location>
        <begin position="445"/>
        <end position="468"/>
    </location>
</feature>
<evidence type="ECO:0000313" key="5">
    <source>
        <dbReference type="EMBL" id="KEZ89623.1"/>
    </source>
</evidence>
<sequence>MRAFYDSKSKLDDRGIKRLLSEPFKYETWLKVESALALSQAEEGFIPIEAAKGIGAVRFEDLDLKEMDRIKEKVGHGFVPFVKVLVKACSEESGKYVHYGVTTQNIQQTSQLYIAKQVNSVFKSFLADILENLGRLAHDHADTVMAGRTHGRHAIPITYGYKVSVWISELMNTLERLEESEKRVFVAMMGGAVGGFNSTGLVGRKIQNRVAHKLGMGSMDVPSRNMSQMKLEYLMNLSLLCNTFHKMAEEVYYTGVEEFSEVSESFTPGTIGSSTMPQKINPKLAKGIIANSQKLYSLPSVGLYSAVRMFEGDSSSYMLFDGIMEEGLQLTTEVLIRAEELSRTLRINKERMLKNVNLNKGLDNSELVMMNVAERIGKDRAHELMYEKAMKVELEGKDYYDVLTEDEMLTSMFTADELKSMIDPANYTGLCSVLAEEMAQKALKGAKDLKEKLESEKKNGDTEAAAGE</sequence>
<dbReference type="InterPro" id="IPR022761">
    <property type="entry name" value="Fumarate_lyase_N"/>
</dbReference>
<dbReference type="InterPro" id="IPR000362">
    <property type="entry name" value="Fumarate_lyase_fam"/>
</dbReference>
<keyword evidence="2 5" id="KW-0456">Lyase</keyword>
<evidence type="ECO:0000313" key="6">
    <source>
        <dbReference type="Proteomes" id="UP000028525"/>
    </source>
</evidence>
<feature type="compositionally biased region" description="Basic and acidic residues" evidence="3">
    <location>
        <begin position="445"/>
        <end position="461"/>
    </location>
</feature>
<dbReference type="GO" id="GO:0004018">
    <property type="term" value="F:N6-(1,2-dicarboxyethyl)AMP AMP-lyase (fumarate-forming) activity"/>
    <property type="evidence" value="ECO:0007669"/>
    <property type="project" value="TreeGrafter"/>
</dbReference>
<accession>A0A084JKY9</accession>
<dbReference type="SMART" id="SM00998">
    <property type="entry name" value="ADSL_C"/>
    <property type="match status" value="1"/>
</dbReference>
<evidence type="ECO:0000256" key="1">
    <source>
        <dbReference type="ARBA" id="ARBA00022605"/>
    </source>
</evidence>
<dbReference type="InterPro" id="IPR020557">
    <property type="entry name" value="Fumarate_lyase_CS"/>
</dbReference>
<feature type="domain" description="Adenylosuccinate lyase C-terminal" evidence="4">
    <location>
        <begin position="360"/>
        <end position="439"/>
    </location>
</feature>
<dbReference type="Gene3D" id="1.10.40.30">
    <property type="entry name" value="Fumarase/aspartase (C-terminal domain)"/>
    <property type="match status" value="1"/>
</dbReference>
<dbReference type="GO" id="GO:0044208">
    <property type="term" value="P:'de novo' AMP biosynthetic process"/>
    <property type="evidence" value="ECO:0007669"/>
    <property type="project" value="TreeGrafter"/>
</dbReference>
<dbReference type="PANTHER" id="PTHR43172">
    <property type="entry name" value="ADENYLOSUCCINATE LYASE"/>
    <property type="match status" value="1"/>
</dbReference>
<reference evidence="5 6" key="1">
    <citation type="submission" date="2014-07" db="EMBL/GenBank/DDBJ databases">
        <title>Draft genome of Clostridium celerecrescens 152B isolated from sediments associated with methane hydrate from Krishna Godavari basin.</title>
        <authorList>
            <person name="Honkalas V.S."/>
            <person name="Dabir A.P."/>
            <person name="Arora P."/>
            <person name="Dhakephalkar P.K."/>
        </authorList>
    </citation>
    <scope>NUCLEOTIDE SEQUENCE [LARGE SCALE GENOMIC DNA]</scope>
    <source>
        <strain evidence="5 6">152B</strain>
    </source>
</reference>